<dbReference type="GO" id="GO:0005829">
    <property type="term" value="C:cytosol"/>
    <property type="evidence" value="ECO:0007669"/>
    <property type="project" value="TreeGrafter"/>
</dbReference>
<gene>
    <name evidence="4" type="primary">pyrC_2</name>
    <name evidence="4" type="ORF">NCTC13296_04277</name>
</gene>
<dbReference type="EC" id="3.5.2.-" evidence="4"/>
<dbReference type="AlphaFoldDB" id="A0A379PN05"/>
<keyword evidence="4" id="KW-0378">Hydrolase</keyword>
<proteinExistence type="predicted"/>
<comment type="cofactor">
    <cofactor evidence="1">
        <name>Zn(2+)</name>
        <dbReference type="ChEBI" id="CHEBI:29105"/>
    </cofactor>
</comment>
<organism evidence="4 5">
    <name type="scientific">Rhodococcus gordoniae</name>
    <dbReference type="NCBI Taxonomy" id="223392"/>
    <lineage>
        <taxon>Bacteria</taxon>
        <taxon>Bacillati</taxon>
        <taxon>Actinomycetota</taxon>
        <taxon>Actinomycetes</taxon>
        <taxon>Mycobacteriales</taxon>
        <taxon>Nocardiaceae</taxon>
        <taxon>Rhodococcus</taxon>
    </lineage>
</organism>
<dbReference type="InterPro" id="IPR011059">
    <property type="entry name" value="Metal-dep_hydrolase_composite"/>
</dbReference>
<dbReference type="Gene3D" id="2.30.40.10">
    <property type="entry name" value="Urease, subunit C, domain 1"/>
    <property type="match status" value="1"/>
</dbReference>
<dbReference type="PANTHER" id="PTHR11647:SF1">
    <property type="entry name" value="COLLAPSIN RESPONSE MEDIATOR PROTEIN"/>
    <property type="match status" value="1"/>
</dbReference>
<keyword evidence="5" id="KW-1185">Reference proteome</keyword>
<sequence>MCSKAVVSEPAAAMPPAASHRPAPTSAPGTPSCPADRYGLPGKGRLAEGADADIAIVDPDRTWTVHAADSESTQEYTPFEGFELSAAVTDTFVRGNRVLTDGVVTGTPAGRYLARPY</sequence>
<dbReference type="PANTHER" id="PTHR11647">
    <property type="entry name" value="HYDRANTOINASE/DIHYDROPYRIMIDINASE FAMILY MEMBER"/>
    <property type="match status" value="1"/>
</dbReference>
<protein>
    <submittedName>
        <fullName evidence="4">Dihydroorotase</fullName>
        <ecNumber evidence="4">3.5.2.-</ecNumber>
        <ecNumber evidence="4">3.5.2.3</ecNumber>
    </submittedName>
</protein>
<feature type="domain" description="Amidohydrolase-related" evidence="3">
    <location>
        <begin position="34"/>
        <end position="98"/>
    </location>
</feature>
<evidence type="ECO:0000259" key="3">
    <source>
        <dbReference type="Pfam" id="PF01979"/>
    </source>
</evidence>
<dbReference type="EC" id="3.5.2.3" evidence="4"/>
<dbReference type="Pfam" id="PF01979">
    <property type="entry name" value="Amidohydro_1"/>
    <property type="match status" value="1"/>
</dbReference>
<name>A0A379PN05_9NOCA</name>
<dbReference type="GO" id="GO:0004151">
    <property type="term" value="F:dihydroorotase activity"/>
    <property type="evidence" value="ECO:0007669"/>
    <property type="project" value="UniProtKB-EC"/>
</dbReference>
<feature type="compositionally biased region" description="Low complexity" evidence="2">
    <location>
        <begin position="10"/>
        <end position="24"/>
    </location>
</feature>
<evidence type="ECO:0000256" key="2">
    <source>
        <dbReference type="SAM" id="MobiDB-lite"/>
    </source>
</evidence>
<dbReference type="Proteomes" id="UP000254569">
    <property type="component" value="Unassembled WGS sequence"/>
</dbReference>
<evidence type="ECO:0000313" key="4">
    <source>
        <dbReference type="EMBL" id="SUF09080.1"/>
    </source>
</evidence>
<dbReference type="InterPro" id="IPR006680">
    <property type="entry name" value="Amidohydro-rel"/>
</dbReference>
<evidence type="ECO:0000256" key="1">
    <source>
        <dbReference type="ARBA" id="ARBA00001947"/>
    </source>
</evidence>
<evidence type="ECO:0000313" key="5">
    <source>
        <dbReference type="Proteomes" id="UP000254569"/>
    </source>
</evidence>
<dbReference type="SUPFAM" id="SSF51338">
    <property type="entry name" value="Composite domain of metallo-dependent hydrolases"/>
    <property type="match status" value="1"/>
</dbReference>
<accession>A0A379PN05</accession>
<dbReference type="InterPro" id="IPR050378">
    <property type="entry name" value="Metallo-dep_Hydrolases_sf"/>
</dbReference>
<dbReference type="EMBL" id="UGVI01000002">
    <property type="protein sequence ID" value="SUF09080.1"/>
    <property type="molecule type" value="Genomic_DNA"/>
</dbReference>
<reference evidence="4 5" key="1">
    <citation type="submission" date="2018-06" db="EMBL/GenBank/DDBJ databases">
        <authorList>
            <consortium name="Pathogen Informatics"/>
            <person name="Doyle S."/>
        </authorList>
    </citation>
    <scope>NUCLEOTIDE SEQUENCE [LARGE SCALE GENOMIC DNA]</scope>
    <source>
        <strain evidence="4 5">NCTC13296</strain>
    </source>
</reference>
<feature type="region of interest" description="Disordered" evidence="2">
    <location>
        <begin position="1"/>
        <end position="40"/>
    </location>
</feature>